<gene>
    <name evidence="11" type="ORF">JT362_32105</name>
</gene>
<reference evidence="11 12" key="1">
    <citation type="submission" date="2021-02" db="EMBL/GenBank/DDBJ databases">
        <title>Actinophytocola xerophila sp. nov., isolated from soil of cotton cropping field.</title>
        <authorList>
            <person name="Huang R."/>
            <person name="Chen X."/>
            <person name="Ge X."/>
            <person name="Liu W."/>
        </authorList>
    </citation>
    <scope>NUCLEOTIDE SEQUENCE [LARGE SCALE GENOMIC DNA]</scope>
    <source>
        <strain evidence="11 12">S1-96</strain>
    </source>
</reference>
<evidence type="ECO:0000256" key="5">
    <source>
        <dbReference type="ARBA" id="ARBA00023315"/>
    </source>
</evidence>
<comment type="caution">
    <text evidence="11">The sequence shown here is derived from an EMBL/GenBank/DDBJ whole genome shotgun (WGS) entry which is preliminary data.</text>
</comment>
<dbReference type="SUPFAM" id="SSF141523">
    <property type="entry name" value="L,D-transpeptidase catalytic domain-like"/>
    <property type="match status" value="1"/>
</dbReference>
<evidence type="ECO:0000256" key="7">
    <source>
        <dbReference type="PROSITE-ProRule" id="PRU01373"/>
    </source>
</evidence>
<dbReference type="CDD" id="cd16913">
    <property type="entry name" value="YkuD_like"/>
    <property type="match status" value="1"/>
</dbReference>
<evidence type="ECO:0000259" key="10">
    <source>
        <dbReference type="PROSITE" id="PS52029"/>
    </source>
</evidence>
<feature type="active site" description="Nucleophile" evidence="7">
    <location>
        <position position="353"/>
    </location>
</feature>
<organism evidence="11 12">
    <name type="scientific">Actinophytocola gossypii</name>
    <dbReference type="NCBI Taxonomy" id="2812003"/>
    <lineage>
        <taxon>Bacteria</taxon>
        <taxon>Bacillati</taxon>
        <taxon>Actinomycetota</taxon>
        <taxon>Actinomycetes</taxon>
        <taxon>Pseudonocardiales</taxon>
        <taxon>Pseudonocardiaceae</taxon>
    </lineage>
</organism>
<evidence type="ECO:0000256" key="2">
    <source>
        <dbReference type="ARBA" id="ARBA00022679"/>
    </source>
</evidence>
<feature type="compositionally biased region" description="Basic and acidic residues" evidence="8">
    <location>
        <begin position="34"/>
        <end position="44"/>
    </location>
</feature>
<dbReference type="InterPro" id="IPR005490">
    <property type="entry name" value="LD_TPept_cat_dom"/>
</dbReference>
<keyword evidence="12" id="KW-1185">Reference proteome</keyword>
<evidence type="ECO:0000256" key="9">
    <source>
        <dbReference type="SAM" id="SignalP"/>
    </source>
</evidence>
<evidence type="ECO:0000256" key="4">
    <source>
        <dbReference type="ARBA" id="ARBA00022984"/>
    </source>
</evidence>
<keyword evidence="6 7" id="KW-0961">Cell wall biogenesis/degradation</keyword>
<dbReference type="InterPro" id="IPR041280">
    <property type="entry name" value="Big_10"/>
</dbReference>
<sequence length="405" mass="43270">MAAWRGSRRRTGGMVALSLVVVALAAGCTGTPDAEPRRSDDSSRETSSTKATPPPTPVKLSITPGNNATGIAPGAPITVAAVGGKLTRVVLKNDAGEPVRGRLSPDATTWQTTEPLGFTRTYTATATGMGTNGKPATLTSTFSTITPALRADLSMNPLDGQTVGVGQPLAFYFDTDISKKRAVERAIQITTTPPVEGAFYWFDDSEVHWRPKNYWPAGTKVKINAAIYGKNFGNGVYGNNDRTANITIGRAITAVADGRTHTMKVKVDGKLARTIPISMGKPGHETPHGTYVVMSEHLGYTMDSSTYGVPTDSAAGYRTYVDIASRMSNSGIFYHSAPWSVADQGQDNVSHGCINMTTAHATWLQNISQKGDIIVVKNSGGPALEPWDGLGDWQIPWHEYKKGNR</sequence>
<accession>A0ABT2JK65</accession>
<dbReference type="InterPro" id="IPR038063">
    <property type="entry name" value="Transpep_catalytic_dom"/>
</dbReference>
<keyword evidence="5" id="KW-0012">Acyltransferase</keyword>
<keyword evidence="3 7" id="KW-0133">Cell shape</keyword>
<comment type="pathway">
    <text evidence="1 7">Cell wall biogenesis; peptidoglycan biosynthesis.</text>
</comment>
<feature type="signal peptide" evidence="9">
    <location>
        <begin position="1"/>
        <end position="25"/>
    </location>
</feature>
<evidence type="ECO:0000256" key="1">
    <source>
        <dbReference type="ARBA" id="ARBA00004752"/>
    </source>
</evidence>
<keyword evidence="2" id="KW-0808">Transferase</keyword>
<proteinExistence type="predicted"/>
<dbReference type="EMBL" id="JAFFZE010000028">
    <property type="protein sequence ID" value="MCT2587770.1"/>
    <property type="molecule type" value="Genomic_DNA"/>
</dbReference>
<name>A0ABT2JK65_9PSEU</name>
<keyword evidence="4 7" id="KW-0573">Peptidoglycan synthesis</keyword>
<dbReference type="PANTHER" id="PTHR30582">
    <property type="entry name" value="L,D-TRANSPEPTIDASE"/>
    <property type="match status" value="1"/>
</dbReference>
<protein>
    <submittedName>
        <fullName evidence="11">L,D-transpeptidase family protein</fullName>
    </submittedName>
</protein>
<evidence type="ECO:0000256" key="3">
    <source>
        <dbReference type="ARBA" id="ARBA00022960"/>
    </source>
</evidence>
<feature type="region of interest" description="Disordered" evidence="8">
    <location>
        <begin position="29"/>
        <end position="67"/>
    </location>
</feature>
<dbReference type="PROSITE" id="PS51257">
    <property type="entry name" value="PROKAR_LIPOPROTEIN"/>
    <property type="match status" value="1"/>
</dbReference>
<dbReference type="Gene3D" id="2.40.440.10">
    <property type="entry name" value="L,D-transpeptidase catalytic domain-like"/>
    <property type="match status" value="1"/>
</dbReference>
<evidence type="ECO:0000256" key="6">
    <source>
        <dbReference type="ARBA" id="ARBA00023316"/>
    </source>
</evidence>
<dbReference type="Gene3D" id="2.60.40.3710">
    <property type="match status" value="1"/>
</dbReference>
<feature type="domain" description="L,D-TPase catalytic" evidence="10">
    <location>
        <begin position="252"/>
        <end position="377"/>
    </location>
</feature>
<feature type="chain" id="PRO_5046506743" evidence="9">
    <location>
        <begin position="26"/>
        <end position="405"/>
    </location>
</feature>
<dbReference type="Pfam" id="PF17964">
    <property type="entry name" value="Big_10"/>
    <property type="match status" value="1"/>
</dbReference>
<evidence type="ECO:0000313" key="11">
    <source>
        <dbReference type="EMBL" id="MCT2587770.1"/>
    </source>
</evidence>
<keyword evidence="9" id="KW-0732">Signal</keyword>
<dbReference type="CDD" id="cd13432">
    <property type="entry name" value="LDT_IgD_like_2"/>
    <property type="match status" value="1"/>
</dbReference>
<evidence type="ECO:0000313" key="12">
    <source>
        <dbReference type="Proteomes" id="UP001156441"/>
    </source>
</evidence>
<feature type="active site" description="Proton donor/acceptor" evidence="7">
    <location>
        <position position="335"/>
    </location>
</feature>
<dbReference type="Proteomes" id="UP001156441">
    <property type="component" value="Unassembled WGS sequence"/>
</dbReference>
<dbReference type="InterPro" id="IPR050979">
    <property type="entry name" value="LD-transpeptidase"/>
</dbReference>
<evidence type="ECO:0000256" key="8">
    <source>
        <dbReference type="SAM" id="MobiDB-lite"/>
    </source>
</evidence>
<dbReference type="PANTHER" id="PTHR30582:SF2">
    <property type="entry name" value="L,D-TRANSPEPTIDASE YCIB-RELATED"/>
    <property type="match status" value="1"/>
</dbReference>
<dbReference type="PROSITE" id="PS52029">
    <property type="entry name" value="LD_TPASE"/>
    <property type="match status" value="1"/>
</dbReference>
<dbReference type="Gene3D" id="2.60.40.3780">
    <property type="match status" value="1"/>
</dbReference>
<dbReference type="Pfam" id="PF03734">
    <property type="entry name" value="YkuD"/>
    <property type="match status" value="1"/>
</dbReference>